<feature type="coiled-coil region" evidence="1">
    <location>
        <begin position="260"/>
        <end position="361"/>
    </location>
</feature>
<proteinExistence type="predicted"/>
<name>G0MMM4_CAEBE</name>
<keyword evidence="3" id="KW-1185">Reference proteome</keyword>
<organism evidence="3">
    <name type="scientific">Caenorhabditis brenneri</name>
    <name type="common">Nematode worm</name>
    <dbReference type="NCBI Taxonomy" id="135651"/>
    <lineage>
        <taxon>Eukaryota</taxon>
        <taxon>Metazoa</taxon>
        <taxon>Ecdysozoa</taxon>
        <taxon>Nematoda</taxon>
        <taxon>Chromadorea</taxon>
        <taxon>Rhabditida</taxon>
        <taxon>Rhabditina</taxon>
        <taxon>Rhabditomorpha</taxon>
        <taxon>Rhabditoidea</taxon>
        <taxon>Rhabditidae</taxon>
        <taxon>Peloderinae</taxon>
        <taxon>Caenorhabditis</taxon>
    </lineage>
</organism>
<dbReference type="AlphaFoldDB" id="G0MMM4"/>
<protein>
    <submittedName>
        <fullName evidence="2">Uncharacterized protein</fullName>
    </submittedName>
</protein>
<evidence type="ECO:0000313" key="3">
    <source>
        <dbReference type="Proteomes" id="UP000008068"/>
    </source>
</evidence>
<sequence>MLSNCNGCQALSKKLIGTNDQKIVEMVRKLNEAGRMCSVFEQSLVGWKESWEAREKYWIDREAEFTLEIERLKNLAEESASENEKNAKKVANLSNMLTEVKPMFRAAASSQQQKLIDKLTEERNAAWEYIRAYELNEQTEEQISAENNAKMQKIQEELDRSKELIDQLKGNVTVLEERMNGKVNELILTYGLITHLKNRAESAESAIIEFEKRFAESSNQLKEQLSQAKNEVCEFKTKHDKMVACYQTNNVVMAATKDWIARRDQELEAKQQQIQEKEKNWKKEDEANLMKILTLTDKVRNLTVQVTQLEQAQALSETEHKEELGKVLEKCKKLEAERELEEGKKKRKMALLRELVALEDEGVELVKEKSVSLDQ</sequence>
<evidence type="ECO:0000256" key="1">
    <source>
        <dbReference type="SAM" id="Coils"/>
    </source>
</evidence>
<dbReference type="EMBL" id="GL379802">
    <property type="protein sequence ID" value="EGT37507.1"/>
    <property type="molecule type" value="Genomic_DNA"/>
</dbReference>
<dbReference type="Proteomes" id="UP000008068">
    <property type="component" value="Unassembled WGS sequence"/>
</dbReference>
<reference evidence="3" key="1">
    <citation type="submission" date="2011-07" db="EMBL/GenBank/DDBJ databases">
        <authorList>
            <consortium name="Caenorhabditis brenneri Sequencing and Analysis Consortium"/>
            <person name="Wilson R.K."/>
        </authorList>
    </citation>
    <scope>NUCLEOTIDE SEQUENCE [LARGE SCALE GENOMIC DNA]</scope>
    <source>
        <strain evidence="3">PB2801</strain>
    </source>
</reference>
<accession>G0MMM4</accession>
<evidence type="ECO:0000313" key="2">
    <source>
        <dbReference type="EMBL" id="EGT37507.1"/>
    </source>
</evidence>
<dbReference type="HOGENOM" id="CLU_738152_0_0_1"/>
<dbReference type="InParanoid" id="G0MMM4"/>
<gene>
    <name evidence="2" type="ORF">CAEBREN_12110</name>
</gene>
<feature type="coiled-coil region" evidence="1">
    <location>
        <begin position="136"/>
        <end position="231"/>
    </location>
</feature>
<keyword evidence="1" id="KW-0175">Coiled coil</keyword>